<protein>
    <submittedName>
        <fullName evidence="6">Succinylglutamate desuccinylase/aspartoacylase family protein</fullName>
    </submittedName>
</protein>
<keyword evidence="4" id="KW-0862">Zinc</keyword>
<evidence type="ECO:0000256" key="4">
    <source>
        <dbReference type="ARBA" id="ARBA00022833"/>
    </source>
</evidence>
<gene>
    <name evidence="6" type="ORF">Q8A70_23435</name>
</gene>
<keyword evidence="3" id="KW-0378">Hydrolase</keyword>
<proteinExistence type="predicted"/>
<dbReference type="InterPro" id="IPR053138">
    <property type="entry name" value="N-alpha-Ac-DABA_deacetylase"/>
</dbReference>
<dbReference type="PANTHER" id="PTHR37326:SF1">
    <property type="entry name" value="BLL3975 PROTEIN"/>
    <property type="match status" value="1"/>
</dbReference>
<name>A0ABU0YTZ7_9PROT</name>
<dbReference type="InterPro" id="IPR055438">
    <property type="entry name" value="AstE_AspA_cat"/>
</dbReference>
<dbReference type="Gene3D" id="3.40.630.10">
    <property type="entry name" value="Zn peptidases"/>
    <property type="match status" value="1"/>
</dbReference>
<keyword evidence="7" id="KW-1185">Reference proteome</keyword>
<evidence type="ECO:0000256" key="1">
    <source>
        <dbReference type="ARBA" id="ARBA00001947"/>
    </source>
</evidence>
<keyword evidence="2" id="KW-0479">Metal-binding</keyword>
<dbReference type="InterPro" id="IPR043795">
    <property type="entry name" value="N-alpha-Ac-DABA-like"/>
</dbReference>
<dbReference type="Pfam" id="PF24827">
    <property type="entry name" value="AstE_AspA_cat"/>
    <property type="match status" value="1"/>
</dbReference>
<evidence type="ECO:0000256" key="3">
    <source>
        <dbReference type="ARBA" id="ARBA00022801"/>
    </source>
</evidence>
<dbReference type="SUPFAM" id="SSF53187">
    <property type="entry name" value="Zn-dependent exopeptidases"/>
    <property type="match status" value="1"/>
</dbReference>
<comment type="cofactor">
    <cofactor evidence="1">
        <name>Zn(2+)</name>
        <dbReference type="ChEBI" id="CHEBI:29105"/>
    </cofactor>
</comment>
<sequence length="332" mass="36018">MNVISSFSGGGLGERGVFRGTIGFANPALAGFAWPLFEARGEAEGPRLCVSAGVHVNEVSSIEAAIRLQSLFDPRRMRGTVSIIPLINQPALYRYTEYACPIDGKNINFTFPGRAAGTFSEALCDAIQHDWCAGAACYVDLHGGDLRERVAKFVLFQRTGDAGHLLNARGLAMCFDADLVVGLAESELAKPGRPPTGFAREGRLAVMSEAGANGIIDEESVAFHVEGVLRIARQLGIIEQAPSLYRRQRTVCDDYLWVTAPADGQFYAEVEPAERVRRGQRLGVMRNFFGETVGEIVAPETGIVLWRMTHPTLKQGAPALAIAIEETPRREA</sequence>
<dbReference type="PANTHER" id="PTHR37326">
    <property type="entry name" value="BLL3975 PROTEIN"/>
    <property type="match status" value="1"/>
</dbReference>
<evidence type="ECO:0000313" key="6">
    <source>
        <dbReference type="EMBL" id="MDQ7250662.1"/>
    </source>
</evidence>
<dbReference type="RefSeq" id="WP_379960232.1">
    <property type="nucleotide sequence ID" value="NZ_JAUYVI010000007.1"/>
</dbReference>
<organism evidence="6 7">
    <name type="scientific">Dongia sedimenti</name>
    <dbReference type="NCBI Taxonomy" id="3064282"/>
    <lineage>
        <taxon>Bacteria</taxon>
        <taxon>Pseudomonadati</taxon>
        <taxon>Pseudomonadota</taxon>
        <taxon>Alphaproteobacteria</taxon>
        <taxon>Rhodospirillales</taxon>
        <taxon>Dongiaceae</taxon>
        <taxon>Dongia</taxon>
    </lineage>
</organism>
<comment type="caution">
    <text evidence="6">The sequence shown here is derived from an EMBL/GenBank/DDBJ whole genome shotgun (WGS) entry which is preliminary data.</text>
</comment>
<evidence type="ECO:0000313" key="7">
    <source>
        <dbReference type="Proteomes" id="UP001230156"/>
    </source>
</evidence>
<accession>A0ABU0YTZ7</accession>
<dbReference type="EMBL" id="JAUYVI010000007">
    <property type="protein sequence ID" value="MDQ7250662.1"/>
    <property type="molecule type" value="Genomic_DNA"/>
</dbReference>
<reference evidence="7" key="1">
    <citation type="submission" date="2023-08" db="EMBL/GenBank/DDBJ databases">
        <title>Rhodospirillaceae gen. nov., a novel taxon isolated from the Yangtze River Yuezi River estuary sludge.</title>
        <authorList>
            <person name="Ruan L."/>
        </authorList>
    </citation>
    <scope>NUCLEOTIDE SEQUENCE [LARGE SCALE GENOMIC DNA]</scope>
    <source>
        <strain evidence="7">R-7</strain>
    </source>
</reference>
<feature type="domain" description="Succinylglutamate desuccinylase/Aspartoacylase catalytic" evidence="5">
    <location>
        <begin position="45"/>
        <end position="233"/>
    </location>
</feature>
<evidence type="ECO:0000259" key="5">
    <source>
        <dbReference type="Pfam" id="PF24827"/>
    </source>
</evidence>
<dbReference type="Proteomes" id="UP001230156">
    <property type="component" value="Unassembled WGS sequence"/>
</dbReference>
<dbReference type="PIRSF" id="PIRSF039012">
    <property type="entry name" value="ASP"/>
    <property type="match status" value="1"/>
</dbReference>
<evidence type="ECO:0000256" key="2">
    <source>
        <dbReference type="ARBA" id="ARBA00022723"/>
    </source>
</evidence>